<name>A0A1X2YR53_BIFAD</name>
<dbReference type="Proteomes" id="UP000193377">
    <property type="component" value="Unassembled WGS sequence"/>
</dbReference>
<sequence>MYAIHYIGGAINVKKMPKKQAVEYAKQINDNPTGAFPESVKLAQSAEARDIMQKRLFTKSIFHRHSDVYGMSMAELVNAVNEYCC</sequence>
<dbReference type="EMBL" id="LNKD01000008">
    <property type="protein sequence ID" value="OSG84650.1"/>
    <property type="molecule type" value="Genomic_DNA"/>
</dbReference>
<organism evidence="1 2">
    <name type="scientific">Bifidobacterium adolescentis</name>
    <dbReference type="NCBI Taxonomy" id="1680"/>
    <lineage>
        <taxon>Bacteria</taxon>
        <taxon>Bacillati</taxon>
        <taxon>Actinomycetota</taxon>
        <taxon>Actinomycetes</taxon>
        <taxon>Bifidobacteriales</taxon>
        <taxon>Bifidobacteriaceae</taxon>
        <taxon>Bifidobacterium</taxon>
    </lineage>
</organism>
<evidence type="ECO:0000313" key="1">
    <source>
        <dbReference type="EMBL" id="OSG84650.1"/>
    </source>
</evidence>
<proteinExistence type="predicted"/>
<dbReference type="AlphaFoldDB" id="A0A1X2YR53"/>
<comment type="caution">
    <text evidence="1">The sequence shown here is derived from an EMBL/GenBank/DDBJ whole genome shotgun (WGS) entry which is preliminary data.</text>
</comment>
<reference evidence="1 2" key="1">
    <citation type="journal article" date="2016" name="Sci. Rep.">
        <title>Evaluation of genetic diversity among strains of the human gut commensal Bifidobacterium adolescentis.</title>
        <authorList>
            <person name="Duranti S."/>
            <person name="Milani C."/>
            <person name="Lugli G.A."/>
            <person name="Mancabelli L."/>
            <person name="Turroni F."/>
            <person name="Ferrario C."/>
            <person name="Mangifesta M."/>
            <person name="Viappiani A."/>
            <person name="Sanchez B."/>
            <person name="Margolles A."/>
            <person name="van Sinderen D."/>
            <person name="Ventura M."/>
        </authorList>
    </citation>
    <scope>NUCLEOTIDE SEQUENCE [LARGE SCALE GENOMIC DNA]</scope>
    <source>
        <strain evidence="1 2">487B</strain>
    </source>
</reference>
<accession>A0A1X2YR53</accession>
<gene>
    <name evidence="1" type="ORF">B0487_2137</name>
</gene>
<evidence type="ECO:0000313" key="2">
    <source>
        <dbReference type="Proteomes" id="UP000193377"/>
    </source>
</evidence>
<protein>
    <submittedName>
        <fullName evidence="1">Uncharacterized protein</fullName>
    </submittedName>
</protein>
<dbReference type="RefSeq" id="WP_085393563.1">
    <property type="nucleotide sequence ID" value="NZ_LNKD01000008.1"/>
</dbReference>